<dbReference type="InterPro" id="IPR011765">
    <property type="entry name" value="Pept_M16_N"/>
</dbReference>
<protein>
    <recommendedName>
        <fullName evidence="10">Cytochrome b-c1 complex subunit 2, mitochondrial</fullName>
    </recommendedName>
</protein>
<evidence type="ECO:0000256" key="5">
    <source>
        <dbReference type="ARBA" id="ARBA00022946"/>
    </source>
</evidence>
<evidence type="ECO:0000259" key="12">
    <source>
        <dbReference type="Pfam" id="PF05193"/>
    </source>
</evidence>
<evidence type="ECO:0000256" key="10">
    <source>
        <dbReference type="ARBA" id="ARBA00040751"/>
    </source>
</evidence>
<evidence type="ECO:0000256" key="6">
    <source>
        <dbReference type="ARBA" id="ARBA00022982"/>
    </source>
</evidence>
<evidence type="ECO:0000259" key="11">
    <source>
        <dbReference type="Pfam" id="PF00675"/>
    </source>
</evidence>
<dbReference type="FunFam" id="3.30.830.10:FF:000021">
    <property type="entry name" value="Cytochrome b-c1 complex subunit 2"/>
    <property type="match status" value="1"/>
</dbReference>
<evidence type="ECO:0000256" key="2">
    <source>
        <dbReference type="ARBA" id="ARBA00022448"/>
    </source>
</evidence>
<keyword evidence="13" id="KW-0378">Hydrolase</keyword>
<keyword evidence="7" id="KW-0496">Mitochondrion</keyword>
<dbReference type="SUPFAM" id="SSF63411">
    <property type="entry name" value="LuxS/MPP-like metallohydrolase"/>
    <property type="match status" value="2"/>
</dbReference>
<name>A0A5M3MBU5_CONPW</name>
<gene>
    <name evidence="13" type="ORF">CONPUDRAFT_129807</name>
</gene>
<dbReference type="OMA" id="APKFALY"/>
<proteinExistence type="inferred from homology"/>
<keyword evidence="6" id="KW-0249">Electron transport</keyword>
<dbReference type="InterPro" id="IPR007863">
    <property type="entry name" value="Peptidase_M16_C"/>
</dbReference>
<comment type="caution">
    <text evidence="13">The sequence shown here is derived from an EMBL/GenBank/DDBJ whole genome shotgun (WGS) entry which is preliminary data.</text>
</comment>
<evidence type="ECO:0000256" key="4">
    <source>
        <dbReference type="ARBA" id="ARBA00022792"/>
    </source>
</evidence>
<evidence type="ECO:0000256" key="9">
    <source>
        <dbReference type="ARBA" id="ARBA00038146"/>
    </source>
</evidence>
<dbReference type="FunFam" id="3.30.830.10:FF:000039">
    <property type="entry name" value="Ubiquinol-cytochrome c reductase core subunit 2"/>
    <property type="match status" value="1"/>
</dbReference>
<keyword evidence="2" id="KW-0813">Transport</keyword>
<dbReference type="Gene3D" id="3.30.830.10">
    <property type="entry name" value="Metalloenzyme, LuxS/M16 peptidase-like"/>
    <property type="match status" value="2"/>
</dbReference>
<dbReference type="Pfam" id="PF00675">
    <property type="entry name" value="Peptidase_M16"/>
    <property type="match status" value="1"/>
</dbReference>
<dbReference type="RefSeq" id="XP_007772961.1">
    <property type="nucleotide sequence ID" value="XM_007774771.1"/>
</dbReference>
<keyword evidence="5" id="KW-0809">Transit peptide</keyword>
<dbReference type="KEGG" id="cput:CONPUDRAFT_129807"/>
<comment type="similarity">
    <text evidence="9">Belongs to the peptidase M16 family. UQCRC2/QCR2 subfamily.</text>
</comment>
<organism evidence="13 14">
    <name type="scientific">Coniophora puteana (strain RWD-64-598)</name>
    <name type="common">Brown rot fungus</name>
    <dbReference type="NCBI Taxonomy" id="741705"/>
    <lineage>
        <taxon>Eukaryota</taxon>
        <taxon>Fungi</taxon>
        <taxon>Dikarya</taxon>
        <taxon>Basidiomycota</taxon>
        <taxon>Agaricomycotina</taxon>
        <taxon>Agaricomycetes</taxon>
        <taxon>Agaricomycetidae</taxon>
        <taxon>Boletales</taxon>
        <taxon>Coniophorineae</taxon>
        <taxon>Coniophoraceae</taxon>
        <taxon>Coniophora</taxon>
    </lineage>
</organism>
<evidence type="ECO:0000256" key="3">
    <source>
        <dbReference type="ARBA" id="ARBA00022660"/>
    </source>
</evidence>
<dbReference type="InterPro" id="IPR050361">
    <property type="entry name" value="MPP/UQCRC_Complex"/>
</dbReference>
<evidence type="ECO:0000256" key="8">
    <source>
        <dbReference type="ARBA" id="ARBA00023136"/>
    </source>
</evidence>
<evidence type="ECO:0000256" key="1">
    <source>
        <dbReference type="ARBA" id="ARBA00004443"/>
    </source>
</evidence>
<dbReference type="GO" id="GO:0046872">
    <property type="term" value="F:metal ion binding"/>
    <property type="evidence" value="ECO:0007669"/>
    <property type="project" value="InterPro"/>
</dbReference>
<dbReference type="PANTHER" id="PTHR11851:SF209">
    <property type="entry name" value="CYTOCHROME B-C1 COMPLEX SUBUNIT 2, MITOCHONDRIAL"/>
    <property type="match status" value="1"/>
</dbReference>
<dbReference type="GO" id="GO:0005743">
    <property type="term" value="C:mitochondrial inner membrane"/>
    <property type="evidence" value="ECO:0007669"/>
    <property type="project" value="UniProtKB-SubCell"/>
</dbReference>
<feature type="domain" description="Peptidase M16 N-terminal" evidence="11">
    <location>
        <begin position="33"/>
        <end position="174"/>
    </location>
</feature>
<keyword evidence="8" id="KW-0472">Membrane</keyword>
<evidence type="ECO:0000313" key="14">
    <source>
        <dbReference type="Proteomes" id="UP000053558"/>
    </source>
</evidence>
<dbReference type="GO" id="GO:0016787">
    <property type="term" value="F:hydrolase activity"/>
    <property type="evidence" value="ECO:0007669"/>
    <property type="project" value="UniProtKB-KW"/>
</dbReference>
<dbReference type="Proteomes" id="UP000053558">
    <property type="component" value="Unassembled WGS sequence"/>
</dbReference>
<dbReference type="InterPro" id="IPR011249">
    <property type="entry name" value="Metalloenz_LuxS/M16"/>
</dbReference>
<keyword evidence="14" id="KW-1185">Reference proteome</keyword>
<accession>A0A5M3MBU5</accession>
<dbReference type="PANTHER" id="PTHR11851">
    <property type="entry name" value="METALLOPROTEASE"/>
    <property type="match status" value="1"/>
</dbReference>
<feature type="domain" description="Peptidase M16 C-terminal" evidence="12">
    <location>
        <begin position="177"/>
        <end position="343"/>
    </location>
</feature>
<dbReference type="AlphaFoldDB" id="A0A5M3MBU5"/>
<dbReference type="GeneID" id="19200228"/>
<evidence type="ECO:0000256" key="7">
    <source>
        <dbReference type="ARBA" id="ARBA00023128"/>
    </source>
</evidence>
<keyword evidence="3" id="KW-0679">Respiratory chain</keyword>
<dbReference type="EMBL" id="JH711585">
    <property type="protein sequence ID" value="EIW76553.1"/>
    <property type="molecule type" value="Genomic_DNA"/>
</dbReference>
<reference evidence="14" key="1">
    <citation type="journal article" date="2012" name="Science">
        <title>The Paleozoic origin of enzymatic lignin decomposition reconstructed from 31 fungal genomes.</title>
        <authorList>
            <person name="Floudas D."/>
            <person name="Binder M."/>
            <person name="Riley R."/>
            <person name="Barry K."/>
            <person name="Blanchette R.A."/>
            <person name="Henrissat B."/>
            <person name="Martinez A.T."/>
            <person name="Otillar R."/>
            <person name="Spatafora J.W."/>
            <person name="Yadav J.S."/>
            <person name="Aerts A."/>
            <person name="Benoit I."/>
            <person name="Boyd A."/>
            <person name="Carlson A."/>
            <person name="Copeland A."/>
            <person name="Coutinho P.M."/>
            <person name="de Vries R.P."/>
            <person name="Ferreira P."/>
            <person name="Findley K."/>
            <person name="Foster B."/>
            <person name="Gaskell J."/>
            <person name="Glotzer D."/>
            <person name="Gorecki P."/>
            <person name="Heitman J."/>
            <person name="Hesse C."/>
            <person name="Hori C."/>
            <person name="Igarashi K."/>
            <person name="Jurgens J.A."/>
            <person name="Kallen N."/>
            <person name="Kersten P."/>
            <person name="Kohler A."/>
            <person name="Kuees U."/>
            <person name="Kumar T.K.A."/>
            <person name="Kuo A."/>
            <person name="LaButti K."/>
            <person name="Larrondo L.F."/>
            <person name="Lindquist E."/>
            <person name="Ling A."/>
            <person name="Lombard V."/>
            <person name="Lucas S."/>
            <person name="Lundell T."/>
            <person name="Martin R."/>
            <person name="McLaughlin D.J."/>
            <person name="Morgenstern I."/>
            <person name="Morin E."/>
            <person name="Murat C."/>
            <person name="Nagy L.G."/>
            <person name="Nolan M."/>
            <person name="Ohm R.A."/>
            <person name="Patyshakuliyeva A."/>
            <person name="Rokas A."/>
            <person name="Ruiz-Duenas F.J."/>
            <person name="Sabat G."/>
            <person name="Salamov A."/>
            <person name="Samejima M."/>
            <person name="Schmutz J."/>
            <person name="Slot J.C."/>
            <person name="St John F."/>
            <person name="Stenlid J."/>
            <person name="Sun H."/>
            <person name="Sun S."/>
            <person name="Syed K."/>
            <person name="Tsang A."/>
            <person name="Wiebenga A."/>
            <person name="Young D."/>
            <person name="Pisabarro A."/>
            <person name="Eastwood D.C."/>
            <person name="Martin F."/>
            <person name="Cullen D."/>
            <person name="Grigoriev I.V."/>
            <person name="Hibbett D.S."/>
        </authorList>
    </citation>
    <scope>NUCLEOTIDE SEQUENCE [LARGE SCALE GENOMIC DNA]</scope>
    <source>
        <strain evidence="14">RWD-64-598 SS2</strain>
    </source>
</reference>
<dbReference type="OrthoDB" id="6369905at2759"/>
<evidence type="ECO:0000313" key="13">
    <source>
        <dbReference type="EMBL" id="EIW76553.1"/>
    </source>
</evidence>
<keyword evidence="4" id="KW-0999">Mitochondrion inner membrane</keyword>
<dbReference type="Pfam" id="PF05193">
    <property type="entry name" value="Peptidase_M16_C"/>
    <property type="match status" value="1"/>
</dbReference>
<comment type="subcellular location">
    <subcellularLocation>
        <location evidence="1">Mitochondrion inner membrane</location>
        <topology evidence="1">Peripheral membrane protein</topology>
        <orientation evidence="1">Matrix side</orientation>
    </subcellularLocation>
</comment>
<sequence>MLAARASAARNASRAARSFATVVDAQGVKLAAADNGQPTSAVTFLLKAGSRYETKPGAAHVLKNFAFRSAGSRSALGTVREAELYGGVLTSSLSREHIALTAEFLRGDEQIFVDLLASTLTSSKFLGHEFSEYVAPVVASESTLASVNPATRAIELAHSLAFRNGLGSPLFAPEHSDLTVDDVRAYAASAFAKGNLAVVGTGIDASTLQALLDKHLSGASAGAAASSPASSYFGGETRVDSHSGPQTVFIGYGVSGQPSPALSVLAAHLSTTPSVKWSKGLSPLAAALPEGASVQTVLFPYSDATLFGFLVQGATGQQVKEAAKAVTQALKDAKNVKGEDVKKAVAKAKFSAASALDARETIVEAVSQKIFSSSDLSAESALSALDKVNESELAKAVSSLTSAKPTYVAIGDIRSLPYSDEVGL</sequence>